<proteinExistence type="predicted"/>
<feature type="region of interest" description="Disordered" evidence="1">
    <location>
        <begin position="249"/>
        <end position="278"/>
    </location>
</feature>
<dbReference type="AlphaFoldDB" id="A0A4Y9YRY5"/>
<keyword evidence="3" id="KW-1185">Reference proteome</keyword>
<evidence type="ECO:0000256" key="1">
    <source>
        <dbReference type="SAM" id="MobiDB-lite"/>
    </source>
</evidence>
<dbReference type="STRING" id="205917.A0A4Y9YRY5"/>
<feature type="region of interest" description="Disordered" evidence="1">
    <location>
        <begin position="89"/>
        <end position="110"/>
    </location>
</feature>
<accession>A0A4Y9YRY5</accession>
<dbReference type="Gene3D" id="2.40.70.10">
    <property type="entry name" value="Acid Proteases"/>
    <property type="match status" value="1"/>
</dbReference>
<sequence>MVRAVPKEARSDSEGERESASDLEDPGDDLEPGTDDEVYLLNVVCTEKSKPRASPAYKKVFDGVHIPAAKNPVARKEITACLTRSRTTMLPNEEIEGPEAPAHAPRAYNPEDDADFLEDVEMEEISPEASQKDQGNKNSPATAENKRVPRKSALSSIVEPTRILARILDEPVQLKIGEVLGLSKDISNILGESIKLRSPKESIPASATAALVLVGHTAVRSASTPASIDPPRNPTMRVPACTTSVPVRSKFVNKDKSSSSTSTRSTSSPASSVASDPDSSPWYAAFPVPLNPLVPESRARNGSGVSTFQNVTCIIGPAEGIERTKGELIQFYVRSGEHNILAIMDTGSQLNIVRRKVWRDKMGGIPVDITCSIDMTDANGQSSVLTGLVQDAEFGVGIINTRADIYVGDDIPFDLLLGRPWQQQNFVSIDECPDGTYLVIKDPWDVSKPRFEFVVHDYAPNKAACHYVKGLPCAQVNLLVEQGLSMSMSHEEVPEQAPVVDLTGGSRSENGDQSPRIEGCDLISIARLNEAHRASSPTLTTPTSSLFPELLHSRDTFLDALLAALEWNMLECSIAQETMRSCVEIQCEVEVYKDEGDNATSYALTYFSLPEEHRHLPEPHPSIASATSIADRLRYATSEHVALSRQGYFADHFLTTRNGLEVGTGIDEASSLPYRDCLFLNAVHATVRPGGESDVRNGTAFVRTFDTSTHLALILMDFLFFYDRTASSGANALGLPSRLEHAENLGPIIREHEHDFPPPRDTPPPFVIDRTPRITSTHAQPPFHCSPPQSPHLRRPYEPPPLSEQSHLLTLVLPALSTMNVVARKLK</sequence>
<feature type="region of interest" description="Disordered" evidence="1">
    <location>
        <begin position="776"/>
        <end position="802"/>
    </location>
</feature>
<gene>
    <name evidence="2" type="ORF">EVG20_g5637</name>
</gene>
<dbReference type="EMBL" id="SEOQ01000340">
    <property type="protein sequence ID" value="TFY65336.1"/>
    <property type="molecule type" value="Genomic_DNA"/>
</dbReference>
<feature type="compositionally biased region" description="Low complexity" evidence="1">
    <location>
        <begin position="258"/>
        <end position="278"/>
    </location>
</feature>
<protein>
    <submittedName>
        <fullName evidence="2">Uncharacterized protein</fullName>
    </submittedName>
</protein>
<comment type="caution">
    <text evidence="2">The sequence shown here is derived from an EMBL/GenBank/DDBJ whole genome shotgun (WGS) entry which is preliminary data.</text>
</comment>
<feature type="compositionally biased region" description="Basic and acidic residues" evidence="1">
    <location>
        <begin position="1"/>
        <end position="20"/>
    </location>
</feature>
<evidence type="ECO:0000313" key="2">
    <source>
        <dbReference type="EMBL" id="TFY65336.1"/>
    </source>
</evidence>
<dbReference type="Proteomes" id="UP000298327">
    <property type="component" value="Unassembled WGS sequence"/>
</dbReference>
<name>A0A4Y9YRY5_9AGAM</name>
<feature type="compositionally biased region" description="Acidic residues" evidence="1">
    <location>
        <begin position="21"/>
        <end position="36"/>
    </location>
</feature>
<evidence type="ECO:0000313" key="3">
    <source>
        <dbReference type="Proteomes" id="UP000298327"/>
    </source>
</evidence>
<dbReference type="CDD" id="cd00303">
    <property type="entry name" value="retropepsin_like"/>
    <property type="match status" value="1"/>
</dbReference>
<dbReference type="OrthoDB" id="5535068at2759"/>
<dbReference type="InterPro" id="IPR021109">
    <property type="entry name" value="Peptidase_aspartic_dom_sf"/>
</dbReference>
<reference evidence="2 3" key="1">
    <citation type="submission" date="2019-02" db="EMBL/GenBank/DDBJ databases">
        <title>Genome sequencing of the rare red list fungi Dentipellis fragilis.</title>
        <authorList>
            <person name="Buettner E."/>
            <person name="Kellner H."/>
        </authorList>
    </citation>
    <scope>NUCLEOTIDE SEQUENCE [LARGE SCALE GENOMIC DNA]</scope>
    <source>
        <strain evidence="2 3">DSM 105465</strain>
    </source>
</reference>
<feature type="region of interest" description="Disordered" evidence="1">
    <location>
        <begin position="125"/>
        <end position="153"/>
    </location>
</feature>
<organism evidence="2 3">
    <name type="scientific">Dentipellis fragilis</name>
    <dbReference type="NCBI Taxonomy" id="205917"/>
    <lineage>
        <taxon>Eukaryota</taxon>
        <taxon>Fungi</taxon>
        <taxon>Dikarya</taxon>
        <taxon>Basidiomycota</taxon>
        <taxon>Agaricomycotina</taxon>
        <taxon>Agaricomycetes</taxon>
        <taxon>Russulales</taxon>
        <taxon>Hericiaceae</taxon>
        <taxon>Dentipellis</taxon>
    </lineage>
</organism>
<feature type="region of interest" description="Disordered" evidence="1">
    <location>
        <begin position="1"/>
        <end position="36"/>
    </location>
</feature>